<dbReference type="Pfam" id="PF01466">
    <property type="entry name" value="Skp1"/>
    <property type="match status" value="1"/>
</dbReference>
<comment type="caution">
    <text evidence="7">The sequence shown here is derived from an EMBL/GenBank/DDBJ whole genome shotgun (WGS) entry which is preliminary data.</text>
</comment>
<dbReference type="Gene3D" id="3.30.710.10">
    <property type="entry name" value="Potassium Channel Kv1.1, Chain A"/>
    <property type="match status" value="1"/>
</dbReference>
<dbReference type="SUPFAM" id="SSF54695">
    <property type="entry name" value="POZ domain"/>
    <property type="match status" value="1"/>
</dbReference>
<dbReference type="PANTHER" id="PTHR11165">
    <property type="entry name" value="SKP1"/>
    <property type="match status" value="1"/>
</dbReference>
<comment type="pathway">
    <text evidence="1 4">Protein modification; protein ubiquitination.</text>
</comment>
<comment type="function">
    <text evidence="4">Involved in ubiquitination and subsequent proteasomal degradation of target proteins. Together with CUL1, RBX1 and a F-box protein, it forms a SCF E3 ubiquitin ligase complex. The functional specificity of this complex depends on the type of F-box protein. In the SCF complex, it serves as an adapter that links the F-box protein to CUL1.</text>
</comment>
<evidence type="ECO:0000256" key="4">
    <source>
        <dbReference type="PIRNR" id="PIRNR028729"/>
    </source>
</evidence>
<dbReference type="InterPro" id="IPR036296">
    <property type="entry name" value="SKP1-like_dim_sf"/>
</dbReference>
<accession>A0AAV1XNI4</accession>
<feature type="domain" description="SKP1 component dimerisation" evidence="5">
    <location>
        <begin position="116"/>
        <end position="160"/>
    </location>
</feature>
<dbReference type="PIRSF" id="PIRSF028729">
    <property type="entry name" value="E3_ubiquit_lig_SCF_Skp"/>
    <property type="match status" value="1"/>
</dbReference>
<comment type="subunit">
    <text evidence="4">Part of a SCF (SKP1-cullin-F-box) protein ligase complex.</text>
</comment>
<dbReference type="SMART" id="SM00512">
    <property type="entry name" value="Skp1"/>
    <property type="match status" value="1"/>
</dbReference>
<proteinExistence type="inferred from homology"/>
<evidence type="ECO:0000256" key="1">
    <source>
        <dbReference type="ARBA" id="ARBA00004906"/>
    </source>
</evidence>
<evidence type="ECO:0000313" key="8">
    <source>
        <dbReference type="Proteomes" id="UP001497480"/>
    </source>
</evidence>
<keyword evidence="8" id="KW-1185">Reference proteome</keyword>
<dbReference type="Pfam" id="PF03931">
    <property type="entry name" value="Skp1_POZ"/>
    <property type="match status" value="1"/>
</dbReference>
<name>A0AAV1XNI4_LUPLU</name>
<dbReference type="GO" id="GO:0016567">
    <property type="term" value="P:protein ubiquitination"/>
    <property type="evidence" value="ECO:0007669"/>
    <property type="project" value="UniProtKB-UniRule"/>
</dbReference>
<dbReference type="EMBL" id="CAXHTB010000016">
    <property type="protein sequence ID" value="CAL0322629.1"/>
    <property type="molecule type" value="Genomic_DNA"/>
</dbReference>
<dbReference type="InterPro" id="IPR016072">
    <property type="entry name" value="Skp1_comp_dimer"/>
</dbReference>
<dbReference type="GO" id="GO:0009867">
    <property type="term" value="P:jasmonic acid mediated signaling pathway"/>
    <property type="evidence" value="ECO:0007669"/>
    <property type="project" value="UniProtKB-ARBA"/>
</dbReference>
<dbReference type="InterPro" id="IPR016897">
    <property type="entry name" value="SKP1"/>
</dbReference>
<evidence type="ECO:0000256" key="3">
    <source>
        <dbReference type="ARBA" id="ARBA00022786"/>
    </source>
</evidence>
<feature type="domain" description="SKP1 component POZ" evidence="6">
    <location>
        <begin position="11"/>
        <end position="72"/>
    </location>
</feature>
<gene>
    <name evidence="7" type="ORF">LLUT_LOCUS23689</name>
</gene>
<dbReference type="InterPro" id="IPR001232">
    <property type="entry name" value="SKP1-like"/>
</dbReference>
<protein>
    <recommendedName>
        <fullName evidence="4">SKP1-like protein</fullName>
    </recommendedName>
</protein>
<dbReference type="AlphaFoldDB" id="A0AAV1XNI4"/>
<reference evidence="7 8" key="1">
    <citation type="submission" date="2024-03" db="EMBL/GenBank/DDBJ databases">
        <authorList>
            <person name="Martinez-Hernandez J."/>
        </authorList>
    </citation>
    <scope>NUCLEOTIDE SEQUENCE [LARGE SCALE GENOMIC DNA]</scope>
</reference>
<dbReference type="Proteomes" id="UP001497480">
    <property type="component" value="Unassembled WGS sequence"/>
</dbReference>
<organism evidence="7 8">
    <name type="scientific">Lupinus luteus</name>
    <name type="common">European yellow lupine</name>
    <dbReference type="NCBI Taxonomy" id="3873"/>
    <lineage>
        <taxon>Eukaryota</taxon>
        <taxon>Viridiplantae</taxon>
        <taxon>Streptophyta</taxon>
        <taxon>Embryophyta</taxon>
        <taxon>Tracheophyta</taxon>
        <taxon>Spermatophyta</taxon>
        <taxon>Magnoliopsida</taxon>
        <taxon>eudicotyledons</taxon>
        <taxon>Gunneridae</taxon>
        <taxon>Pentapetalae</taxon>
        <taxon>rosids</taxon>
        <taxon>fabids</taxon>
        <taxon>Fabales</taxon>
        <taxon>Fabaceae</taxon>
        <taxon>Papilionoideae</taxon>
        <taxon>50 kb inversion clade</taxon>
        <taxon>genistoids sensu lato</taxon>
        <taxon>core genistoids</taxon>
        <taxon>Genisteae</taxon>
        <taxon>Lupinus</taxon>
    </lineage>
</organism>
<evidence type="ECO:0000259" key="6">
    <source>
        <dbReference type="Pfam" id="PF03931"/>
    </source>
</evidence>
<evidence type="ECO:0000259" key="5">
    <source>
        <dbReference type="Pfam" id="PF01466"/>
    </source>
</evidence>
<keyword evidence="3 4" id="KW-0833">Ubl conjugation pathway</keyword>
<dbReference type="GO" id="GO:0006511">
    <property type="term" value="P:ubiquitin-dependent protein catabolic process"/>
    <property type="evidence" value="ECO:0007669"/>
    <property type="project" value="InterPro"/>
</dbReference>
<dbReference type="InterPro" id="IPR011333">
    <property type="entry name" value="SKP1/BTB/POZ_sf"/>
</dbReference>
<dbReference type="InterPro" id="IPR016073">
    <property type="entry name" value="Skp1_comp_POZ"/>
</dbReference>
<comment type="similarity">
    <text evidence="2 4">Belongs to the SKP1 family.</text>
</comment>
<evidence type="ECO:0000256" key="2">
    <source>
        <dbReference type="ARBA" id="ARBA00009993"/>
    </source>
</evidence>
<dbReference type="SUPFAM" id="SSF81382">
    <property type="entry name" value="Skp1 dimerisation domain-like"/>
    <property type="match status" value="1"/>
</dbReference>
<evidence type="ECO:0000313" key="7">
    <source>
        <dbReference type="EMBL" id="CAL0322629.1"/>
    </source>
</evidence>
<sequence>MVDAPEPKITICLKPCDSDLVKVSLAIVKQMQTIQSFIEDDSFVATTTVIPLPNVTTFQLSKIIDYLNYHRNDKAVAGDVKESAKKFDEEFVKKLEHDQLKESLLAANYLNVKETLDFLCQAVADLIKDKSVKFVRKFFGIVNDYSIEEEKEIRSTSAWAFEDVEEDY</sequence>